<evidence type="ECO:0000256" key="2">
    <source>
        <dbReference type="SAM" id="Phobius"/>
    </source>
</evidence>
<sequence>MLALTQGQQVPPETAGAPMTIAGFNTVLLSVAATLCGLFAVVTLSVRQIRCEARQCLLRALRFVGFAFAYLVIGLVYVPIRILDFVSRAWPSSCASPYPDDYEDDEDGGCGGGSISISSSKTWLDQKRGGDGDDNGGMYGYEDEFCRTHQDVLAAGSGREGGGGRHYPAAADSGKYTRSNSDISALDLNEARDLEKGVTSPWRNKTKPC</sequence>
<name>A0ABR1SKS8_9PEZI</name>
<comment type="caution">
    <text evidence="3">The sequence shown here is derived from an EMBL/GenBank/DDBJ whole genome shotgun (WGS) entry which is preliminary data.</text>
</comment>
<keyword evidence="2" id="KW-0812">Transmembrane</keyword>
<reference evidence="3 4" key="1">
    <citation type="submission" date="2023-01" db="EMBL/GenBank/DDBJ databases">
        <title>Analysis of 21 Apiospora genomes using comparative genomics revels a genus with tremendous synthesis potential of carbohydrate active enzymes and secondary metabolites.</title>
        <authorList>
            <person name="Sorensen T."/>
        </authorList>
    </citation>
    <scope>NUCLEOTIDE SEQUENCE [LARGE SCALE GENOMIC DNA]</scope>
    <source>
        <strain evidence="3 4">CBS 33761</strain>
    </source>
</reference>
<keyword evidence="2" id="KW-0472">Membrane</keyword>
<feature type="transmembrane region" description="Helical" evidence="2">
    <location>
        <begin position="20"/>
        <end position="44"/>
    </location>
</feature>
<protein>
    <recommendedName>
        <fullName evidence="5">Transmembrane protein</fullName>
    </recommendedName>
</protein>
<feature type="transmembrane region" description="Helical" evidence="2">
    <location>
        <begin position="56"/>
        <end position="78"/>
    </location>
</feature>
<evidence type="ECO:0000313" key="3">
    <source>
        <dbReference type="EMBL" id="KAK8034937.1"/>
    </source>
</evidence>
<keyword evidence="2" id="KW-1133">Transmembrane helix</keyword>
<gene>
    <name evidence="3" type="ORF">PG993_009932</name>
</gene>
<dbReference type="Proteomes" id="UP001444661">
    <property type="component" value="Unassembled WGS sequence"/>
</dbReference>
<evidence type="ECO:0000256" key="1">
    <source>
        <dbReference type="SAM" id="MobiDB-lite"/>
    </source>
</evidence>
<accession>A0ABR1SKS8</accession>
<proteinExistence type="predicted"/>
<keyword evidence="4" id="KW-1185">Reference proteome</keyword>
<dbReference type="EMBL" id="JAQQWK010000009">
    <property type="protein sequence ID" value="KAK8034937.1"/>
    <property type="molecule type" value="Genomic_DNA"/>
</dbReference>
<evidence type="ECO:0000313" key="4">
    <source>
        <dbReference type="Proteomes" id="UP001444661"/>
    </source>
</evidence>
<evidence type="ECO:0008006" key="5">
    <source>
        <dbReference type="Google" id="ProtNLM"/>
    </source>
</evidence>
<feature type="region of interest" description="Disordered" evidence="1">
    <location>
        <begin position="157"/>
        <end position="179"/>
    </location>
</feature>
<organism evidence="3 4">
    <name type="scientific">Apiospora rasikravindrae</name>
    <dbReference type="NCBI Taxonomy" id="990691"/>
    <lineage>
        <taxon>Eukaryota</taxon>
        <taxon>Fungi</taxon>
        <taxon>Dikarya</taxon>
        <taxon>Ascomycota</taxon>
        <taxon>Pezizomycotina</taxon>
        <taxon>Sordariomycetes</taxon>
        <taxon>Xylariomycetidae</taxon>
        <taxon>Amphisphaeriales</taxon>
        <taxon>Apiosporaceae</taxon>
        <taxon>Apiospora</taxon>
    </lineage>
</organism>